<keyword evidence="5" id="KW-1185">Reference proteome</keyword>
<evidence type="ECO:0000313" key="4">
    <source>
        <dbReference type="EMBL" id="SKB40320.1"/>
    </source>
</evidence>
<dbReference type="InterPro" id="IPR000792">
    <property type="entry name" value="Tscrpt_reg_LuxR_C"/>
</dbReference>
<reference evidence="5" key="1">
    <citation type="submission" date="2017-02" db="EMBL/GenBank/DDBJ databases">
        <authorList>
            <person name="Varghese N."/>
            <person name="Submissions S."/>
        </authorList>
    </citation>
    <scope>NUCLEOTIDE SEQUENCE [LARGE SCALE GENOMIC DNA]</scope>
    <source>
        <strain evidence="5">DSM 23546</strain>
    </source>
</reference>
<evidence type="ECO:0000256" key="1">
    <source>
        <dbReference type="SAM" id="Coils"/>
    </source>
</evidence>
<evidence type="ECO:0000256" key="2">
    <source>
        <dbReference type="SAM" id="Phobius"/>
    </source>
</evidence>
<dbReference type="InterPro" id="IPR013783">
    <property type="entry name" value="Ig-like_fold"/>
</dbReference>
<dbReference type="Gene3D" id="1.10.10.10">
    <property type="entry name" value="Winged helix-like DNA-binding domain superfamily/Winged helix DNA-binding domain"/>
    <property type="match status" value="1"/>
</dbReference>
<name>A0A1T5AZX9_9FLAO</name>
<dbReference type="SUPFAM" id="SSF46894">
    <property type="entry name" value="C-terminal effector domain of the bipartite response regulators"/>
    <property type="match status" value="1"/>
</dbReference>
<keyword evidence="2" id="KW-0472">Membrane</keyword>
<sequence>MDNGLSVVNLDSPFGEYIDHNGVLGVVYTAVLFDDILYLGTNQGLFYKRKDEDVGFQLIDGTQGQVWLLKTINGTLFCGHHKGTYVVEKGKAKQISDLPGTWDIHTIESNSNLLLQGNYKGLSILEKTNGQWRFRNKVEGFNSSSRFFEFIDAEHILVNHDYKGIFDLKIDTGYNKIIEVIQKESKGTGSSLLKYDDEVIYTTINGVFTFITDQQDFSKDSILTSKFFDIDESIIGILKPTNNSEKIWGFTNDNIICVSPGILSDVPQRLKIPIPNFFRRSMGILGFESIVHLNDEVYLIGIANGYVTLDLNKVKQKEYQISINSISKEFYDAPNINIKLEEFKEFKSSENNLKFLFNVPEFDKYTEVEYQYRLEDVYKEWSIWSTNSEVSFKNLPYGTHTFEVRAKVGNNLSKNTTSYEFMIPKPWYLSYLAVFCYLVLSMFLLIFIHKLYKGYYKKQQNQLLNESKKRLKRKKLKNQKRIVQIKNTQLQELIESKNRELAISTMSIIKKNEFLNSIKEQLKGSSVDSQVKSVIRTIDRNINNVDDWKFFENAFNNADKDFLKKVKNVHPELSANDLRLCAYLRLNLSSKEIAPLLNISVRSVEVKRYRLRKKMNLLREDGLTEYIMDL</sequence>
<evidence type="ECO:0000259" key="3">
    <source>
        <dbReference type="SMART" id="SM00421"/>
    </source>
</evidence>
<dbReference type="RefSeq" id="WP_234999677.1">
    <property type="nucleotide sequence ID" value="NZ_FUYL01000003.1"/>
</dbReference>
<proteinExistence type="predicted"/>
<dbReference type="InterPro" id="IPR016032">
    <property type="entry name" value="Sig_transdc_resp-reg_C-effctor"/>
</dbReference>
<dbReference type="AlphaFoldDB" id="A0A1T5AZX9"/>
<dbReference type="Proteomes" id="UP000190339">
    <property type="component" value="Unassembled WGS sequence"/>
</dbReference>
<dbReference type="Gene3D" id="2.60.40.10">
    <property type="entry name" value="Immunoglobulins"/>
    <property type="match status" value="1"/>
</dbReference>
<keyword evidence="2" id="KW-0812">Transmembrane</keyword>
<organism evidence="4 5">
    <name type="scientific">Maribacter arcticus</name>
    <dbReference type="NCBI Taxonomy" id="561365"/>
    <lineage>
        <taxon>Bacteria</taxon>
        <taxon>Pseudomonadati</taxon>
        <taxon>Bacteroidota</taxon>
        <taxon>Flavobacteriia</taxon>
        <taxon>Flavobacteriales</taxon>
        <taxon>Flavobacteriaceae</taxon>
        <taxon>Maribacter</taxon>
    </lineage>
</organism>
<accession>A0A1T5AZX9</accession>
<dbReference type="SMART" id="SM00421">
    <property type="entry name" value="HTH_LUXR"/>
    <property type="match status" value="1"/>
</dbReference>
<keyword evidence="2" id="KW-1133">Transmembrane helix</keyword>
<dbReference type="STRING" id="561365.SAMN05660866_01256"/>
<dbReference type="EMBL" id="FUYL01000003">
    <property type="protein sequence ID" value="SKB40320.1"/>
    <property type="molecule type" value="Genomic_DNA"/>
</dbReference>
<keyword evidence="1" id="KW-0175">Coiled coil</keyword>
<feature type="coiled-coil region" evidence="1">
    <location>
        <begin position="457"/>
        <end position="493"/>
    </location>
</feature>
<feature type="domain" description="HTH luxR-type" evidence="3">
    <location>
        <begin position="570"/>
        <end position="627"/>
    </location>
</feature>
<dbReference type="InterPro" id="IPR036388">
    <property type="entry name" value="WH-like_DNA-bd_sf"/>
</dbReference>
<protein>
    <submittedName>
        <fullName evidence="4">Y_Y_Y domain-containing protein</fullName>
    </submittedName>
</protein>
<dbReference type="Pfam" id="PF07495">
    <property type="entry name" value="Y_Y_Y"/>
    <property type="match status" value="1"/>
</dbReference>
<dbReference type="InterPro" id="IPR011123">
    <property type="entry name" value="Y_Y_Y"/>
</dbReference>
<dbReference type="GO" id="GO:0003677">
    <property type="term" value="F:DNA binding"/>
    <property type="evidence" value="ECO:0007669"/>
    <property type="project" value="InterPro"/>
</dbReference>
<evidence type="ECO:0000313" key="5">
    <source>
        <dbReference type="Proteomes" id="UP000190339"/>
    </source>
</evidence>
<dbReference type="GO" id="GO:0006355">
    <property type="term" value="P:regulation of DNA-templated transcription"/>
    <property type="evidence" value="ECO:0007669"/>
    <property type="project" value="InterPro"/>
</dbReference>
<gene>
    <name evidence="4" type="ORF">SAMN05660866_01256</name>
</gene>
<feature type="transmembrane region" description="Helical" evidence="2">
    <location>
        <begin position="427"/>
        <end position="448"/>
    </location>
</feature>